<dbReference type="KEGG" id="mbr:MONBRDRAFT_31368"/>
<feature type="domain" description="Disintegrin" evidence="5">
    <location>
        <begin position="435"/>
        <end position="532"/>
    </location>
</feature>
<keyword evidence="1" id="KW-0862">Zinc</keyword>
<feature type="signal peptide" evidence="4">
    <location>
        <begin position="1"/>
        <end position="17"/>
    </location>
</feature>
<dbReference type="GO" id="GO:0004222">
    <property type="term" value="F:metalloendopeptidase activity"/>
    <property type="evidence" value="ECO:0000318"/>
    <property type="project" value="GO_Central"/>
</dbReference>
<protein>
    <recommendedName>
        <fullName evidence="9">Peptidase M12B domain-containing protein</fullName>
    </recommendedName>
</protein>
<dbReference type="GO" id="GO:0005886">
    <property type="term" value="C:plasma membrane"/>
    <property type="evidence" value="ECO:0000318"/>
    <property type="project" value="GO_Central"/>
</dbReference>
<evidence type="ECO:0000256" key="4">
    <source>
        <dbReference type="SAM" id="SignalP"/>
    </source>
</evidence>
<feature type="chain" id="PRO_5002744833" description="Peptidase M12B domain-containing protein" evidence="4">
    <location>
        <begin position="18"/>
        <end position="716"/>
    </location>
</feature>
<keyword evidence="3" id="KW-0812">Transmembrane</keyword>
<sequence>MKFCLVALAGLVAVAVANPASSGALNDRVNKFQRIRIHPDQVTTPSRYTRDLTPKTRSFSLNIPVYDEELTLIVQPNTELFSDRVQIIEVHEEGERPYSLDHLSFYRGYVAQYPDASHLHLRVDKNGSCFAQIITPTEMYAVEPAAWHFDNAQHDEHVVYRLSDHVNPVSPNHSSCKVMTFDGPEDPEAAKPVPFFRNNTTTRHRRDPFDNSRTACDVAVIADRNFYTSSSDGDSDIGRTVELLVSSFSNVQQLYEDNNIEADGVFVGIKIGRIEVITSSSDQRFVLDTTSGEDFLHNFAGENWEDYCLAHLVTHQEFSDGLLGLAYLGRADSTPGGICQKKSSNVYTNTAFSTTLNYGSAVPELTHWLVIAHEIGHNFGSTHDDPSGSANGEYLMYPVSVDGSESNNFLFSPESKSLMTAVVEAKGGCFVDSDASICGNLVQEGDEECDCGTASGCPAADECCNVFSQGSADNCNLRAGKQCSPFHTVNGACCKSDCSFQNDGFVCREESQCVREATCTTGECPAADYYVESTYCSASYKDKMCSETGSGDTTRCTLSICDAFGLEEGFFSTENQCKVSCVEDGEVKLLENVNAALAYNPTLRSGSSDAGFSKQSLDRSPGSKCNYVGDNGDVRIGVCTTEGNCESAEGGRTAFDDVEKFLRNLSVDDILNWALRTDAYIPNYGWLLIGLGVLALLIGLLCHCSNKKDSGRGIKG</sequence>
<dbReference type="Gene3D" id="4.10.70.10">
    <property type="entry name" value="Disintegrin domain"/>
    <property type="match status" value="1"/>
</dbReference>
<reference evidence="7 8" key="1">
    <citation type="journal article" date="2008" name="Nature">
        <title>The genome of the choanoflagellate Monosiga brevicollis and the origin of metazoans.</title>
        <authorList>
            <consortium name="JGI Sequencing"/>
            <person name="King N."/>
            <person name="Westbrook M.J."/>
            <person name="Young S.L."/>
            <person name="Kuo A."/>
            <person name="Abedin M."/>
            <person name="Chapman J."/>
            <person name="Fairclough S."/>
            <person name="Hellsten U."/>
            <person name="Isogai Y."/>
            <person name="Letunic I."/>
            <person name="Marr M."/>
            <person name="Pincus D."/>
            <person name="Putnam N."/>
            <person name="Rokas A."/>
            <person name="Wright K.J."/>
            <person name="Zuzow R."/>
            <person name="Dirks W."/>
            <person name="Good M."/>
            <person name="Goodstein D."/>
            <person name="Lemons D."/>
            <person name="Li W."/>
            <person name="Lyons J.B."/>
            <person name="Morris A."/>
            <person name="Nichols S."/>
            <person name="Richter D.J."/>
            <person name="Salamov A."/>
            <person name="Bork P."/>
            <person name="Lim W.A."/>
            <person name="Manning G."/>
            <person name="Miller W.T."/>
            <person name="McGinnis W."/>
            <person name="Shapiro H."/>
            <person name="Tjian R."/>
            <person name="Grigoriev I.V."/>
            <person name="Rokhsar D."/>
        </authorList>
    </citation>
    <scope>NUCLEOTIDE SEQUENCE [LARGE SCALE GENOMIC DNA]</scope>
    <source>
        <strain evidence="8">MX1 / ATCC 50154</strain>
    </source>
</reference>
<dbReference type="InterPro" id="IPR001762">
    <property type="entry name" value="Disintegrin_dom"/>
</dbReference>
<dbReference type="GO" id="GO:0006509">
    <property type="term" value="P:membrane protein ectodomain proteolysis"/>
    <property type="evidence" value="ECO:0000318"/>
    <property type="project" value="GO_Central"/>
</dbReference>
<dbReference type="Gene3D" id="3.40.390.10">
    <property type="entry name" value="Collagenase (Catalytic Domain)"/>
    <property type="match status" value="1"/>
</dbReference>
<dbReference type="InParanoid" id="A9URI9"/>
<feature type="binding site" evidence="1">
    <location>
        <position position="373"/>
    </location>
    <ligand>
        <name>Zn(2+)</name>
        <dbReference type="ChEBI" id="CHEBI:29105"/>
        <note>catalytic</note>
    </ligand>
</feature>
<comment type="caution">
    <text evidence="1">Lacks conserved residue(s) required for the propagation of feature annotation.</text>
</comment>
<evidence type="ECO:0000313" key="8">
    <source>
        <dbReference type="Proteomes" id="UP000001357"/>
    </source>
</evidence>
<evidence type="ECO:0000256" key="1">
    <source>
        <dbReference type="PROSITE-ProRule" id="PRU00276"/>
    </source>
</evidence>
<dbReference type="PROSITE" id="PS50215">
    <property type="entry name" value="ADAM_MEPRO"/>
    <property type="match status" value="1"/>
</dbReference>
<dbReference type="FunCoup" id="A9URI9">
    <property type="interactions" value="532"/>
</dbReference>
<feature type="transmembrane region" description="Helical" evidence="3">
    <location>
        <begin position="684"/>
        <end position="702"/>
    </location>
</feature>
<name>A9URI9_MONBE</name>
<dbReference type="OMA" id="HVPATNP"/>
<dbReference type="PANTHER" id="PTHR45702">
    <property type="entry name" value="ADAM10/ADAM17 METALLOPEPTIDASE FAMILY MEMBER"/>
    <property type="match status" value="1"/>
</dbReference>
<dbReference type="PROSITE" id="PS50214">
    <property type="entry name" value="DISINTEGRIN_2"/>
    <property type="match status" value="1"/>
</dbReference>
<feature type="binding site" evidence="1">
    <location>
        <position position="383"/>
    </location>
    <ligand>
        <name>Zn(2+)</name>
        <dbReference type="ChEBI" id="CHEBI:29105"/>
        <note>catalytic</note>
    </ligand>
</feature>
<proteinExistence type="predicted"/>
<dbReference type="EMBL" id="CH991544">
    <property type="protein sequence ID" value="EDQ91931.1"/>
    <property type="molecule type" value="Genomic_DNA"/>
</dbReference>
<keyword evidence="3" id="KW-1133">Transmembrane helix</keyword>
<accession>A9URI9</accession>
<keyword evidence="3" id="KW-0472">Membrane</keyword>
<feature type="binding site" evidence="1">
    <location>
        <position position="377"/>
    </location>
    <ligand>
        <name>Zn(2+)</name>
        <dbReference type="ChEBI" id="CHEBI:29105"/>
        <note>catalytic</note>
    </ligand>
</feature>
<dbReference type="SMART" id="SM00050">
    <property type="entry name" value="DISIN"/>
    <property type="match status" value="1"/>
</dbReference>
<dbReference type="AlphaFoldDB" id="A9URI9"/>
<evidence type="ECO:0000313" key="7">
    <source>
        <dbReference type="EMBL" id="EDQ91931.1"/>
    </source>
</evidence>
<evidence type="ECO:0000256" key="2">
    <source>
        <dbReference type="SAM" id="MobiDB-lite"/>
    </source>
</evidence>
<evidence type="ECO:0008006" key="9">
    <source>
        <dbReference type="Google" id="ProtNLM"/>
    </source>
</evidence>
<evidence type="ECO:0000259" key="6">
    <source>
        <dbReference type="PROSITE" id="PS50215"/>
    </source>
</evidence>
<gene>
    <name evidence="7" type="ORF">MONBRDRAFT_31368</name>
</gene>
<dbReference type="GO" id="GO:0046872">
    <property type="term" value="F:metal ion binding"/>
    <property type="evidence" value="ECO:0007669"/>
    <property type="project" value="UniProtKB-KW"/>
</dbReference>
<feature type="active site" evidence="1">
    <location>
        <position position="374"/>
    </location>
</feature>
<dbReference type="InterPro" id="IPR051489">
    <property type="entry name" value="ADAM_Metalloproteinase"/>
</dbReference>
<dbReference type="SUPFAM" id="SSF55486">
    <property type="entry name" value="Metalloproteases ('zincins'), catalytic domain"/>
    <property type="match status" value="1"/>
</dbReference>
<dbReference type="Proteomes" id="UP000001357">
    <property type="component" value="Unassembled WGS sequence"/>
</dbReference>
<feature type="region of interest" description="Disordered" evidence="2">
    <location>
        <begin position="189"/>
        <end position="209"/>
    </location>
</feature>
<keyword evidence="1" id="KW-0479">Metal-binding</keyword>
<dbReference type="InterPro" id="IPR036436">
    <property type="entry name" value="Disintegrin_dom_sf"/>
</dbReference>
<dbReference type="PANTHER" id="PTHR45702:SF6">
    <property type="entry name" value="DISINTEGRIN AND METALLOPROTEINASE DOMAIN-CONTAINING PROTEIN 17"/>
    <property type="match status" value="1"/>
</dbReference>
<dbReference type="GeneID" id="5888560"/>
<evidence type="ECO:0000256" key="3">
    <source>
        <dbReference type="SAM" id="Phobius"/>
    </source>
</evidence>
<dbReference type="Pfam" id="PF13574">
    <property type="entry name" value="Reprolysin_2"/>
    <property type="match status" value="1"/>
</dbReference>
<keyword evidence="8" id="KW-1185">Reference proteome</keyword>
<dbReference type="SUPFAM" id="SSF57552">
    <property type="entry name" value="Blood coagulation inhibitor (disintegrin)"/>
    <property type="match status" value="1"/>
</dbReference>
<dbReference type="GO" id="GO:0007219">
    <property type="term" value="P:Notch signaling pathway"/>
    <property type="evidence" value="ECO:0000318"/>
    <property type="project" value="GO_Central"/>
</dbReference>
<evidence type="ECO:0000259" key="5">
    <source>
        <dbReference type="PROSITE" id="PS50214"/>
    </source>
</evidence>
<dbReference type="RefSeq" id="XP_001743217.1">
    <property type="nucleotide sequence ID" value="XM_001743165.1"/>
</dbReference>
<feature type="domain" description="Peptidase M12B" evidence="6">
    <location>
        <begin position="214"/>
        <end position="434"/>
    </location>
</feature>
<organism evidence="7 8">
    <name type="scientific">Monosiga brevicollis</name>
    <name type="common">Choanoflagellate</name>
    <dbReference type="NCBI Taxonomy" id="81824"/>
    <lineage>
        <taxon>Eukaryota</taxon>
        <taxon>Choanoflagellata</taxon>
        <taxon>Craspedida</taxon>
        <taxon>Salpingoecidae</taxon>
        <taxon>Monosiga</taxon>
    </lineage>
</organism>
<keyword evidence="4" id="KW-0732">Signal</keyword>
<dbReference type="eggNOG" id="KOG3658">
    <property type="taxonomic scope" value="Eukaryota"/>
</dbReference>
<dbReference type="InterPro" id="IPR001590">
    <property type="entry name" value="Peptidase_M12B"/>
</dbReference>
<dbReference type="InterPro" id="IPR024079">
    <property type="entry name" value="MetalloPept_cat_dom_sf"/>
</dbReference>